<dbReference type="AlphaFoldDB" id="A0A0C3ERX1"/>
<dbReference type="Proteomes" id="UP000053989">
    <property type="component" value="Unassembled WGS sequence"/>
</dbReference>
<proteinExistence type="predicted"/>
<name>A0A0C3ERX1_9AGAM</name>
<gene>
    <name evidence="1" type="ORF">SCLCIDRAFT_154700</name>
</gene>
<reference evidence="2" key="2">
    <citation type="submission" date="2015-01" db="EMBL/GenBank/DDBJ databases">
        <title>Evolutionary Origins and Diversification of the Mycorrhizal Mutualists.</title>
        <authorList>
            <consortium name="DOE Joint Genome Institute"/>
            <consortium name="Mycorrhizal Genomics Consortium"/>
            <person name="Kohler A."/>
            <person name="Kuo A."/>
            <person name="Nagy L.G."/>
            <person name="Floudas D."/>
            <person name="Copeland A."/>
            <person name="Barry K.W."/>
            <person name="Cichocki N."/>
            <person name="Veneault-Fourrey C."/>
            <person name="LaButti K."/>
            <person name="Lindquist E.A."/>
            <person name="Lipzen A."/>
            <person name="Lundell T."/>
            <person name="Morin E."/>
            <person name="Murat C."/>
            <person name="Riley R."/>
            <person name="Ohm R."/>
            <person name="Sun H."/>
            <person name="Tunlid A."/>
            <person name="Henrissat B."/>
            <person name="Grigoriev I.V."/>
            <person name="Hibbett D.S."/>
            <person name="Martin F."/>
        </authorList>
    </citation>
    <scope>NUCLEOTIDE SEQUENCE [LARGE SCALE GENOMIC DNA]</scope>
    <source>
        <strain evidence="2">Foug A</strain>
    </source>
</reference>
<dbReference type="HOGENOM" id="CLU_2962174_0_0_1"/>
<protein>
    <submittedName>
        <fullName evidence="1">Uncharacterized protein</fullName>
    </submittedName>
</protein>
<organism evidence="1 2">
    <name type="scientific">Scleroderma citrinum Foug A</name>
    <dbReference type="NCBI Taxonomy" id="1036808"/>
    <lineage>
        <taxon>Eukaryota</taxon>
        <taxon>Fungi</taxon>
        <taxon>Dikarya</taxon>
        <taxon>Basidiomycota</taxon>
        <taxon>Agaricomycotina</taxon>
        <taxon>Agaricomycetes</taxon>
        <taxon>Agaricomycetidae</taxon>
        <taxon>Boletales</taxon>
        <taxon>Sclerodermatineae</taxon>
        <taxon>Sclerodermataceae</taxon>
        <taxon>Scleroderma</taxon>
    </lineage>
</organism>
<keyword evidence="2" id="KW-1185">Reference proteome</keyword>
<sequence>MLPHGRLVVDYGRFRTHGRFISYNTLFPSQALGSFLPLVDVITSVLNRPSLSITGYLYL</sequence>
<reference evidence="1 2" key="1">
    <citation type="submission" date="2014-04" db="EMBL/GenBank/DDBJ databases">
        <authorList>
            <consortium name="DOE Joint Genome Institute"/>
            <person name="Kuo A."/>
            <person name="Kohler A."/>
            <person name="Nagy L.G."/>
            <person name="Floudas D."/>
            <person name="Copeland A."/>
            <person name="Barry K.W."/>
            <person name="Cichocki N."/>
            <person name="Veneault-Fourrey C."/>
            <person name="LaButti K."/>
            <person name="Lindquist E.A."/>
            <person name="Lipzen A."/>
            <person name="Lundell T."/>
            <person name="Morin E."/>
            <person name="Murat C."/>
            <person name="Sun H."/>
            <person name="Tunlid A."/>
            <person name="Henrissat B."/>
            <person name="Grigoriev I.V."/>
            <person name="Hibbett D.S."/>
            <person name="Martin F."/>
            <person name="Nordberg H.P."/>
            <person name="Cantor M.N."/>
            <person name="Hua S.X."/>
        </authorList>
    </citation>
    <scope>NUCLEOTIDE SEQUENCE [LARGE SCALE GENOMIC DNA]</scope>
    <source>
        <strain evidence="1 2">Foug A</strain>
    </source>
</reference>
<evidence type="ECO:0000313" key="2">
    <source>
        <dbReference type="Proteomes" id="UP000053989"/>
    </source>
</evidence>
<accession>A0A0C3ERX1</accession>
<dbReference type="EMBL" id="KN822004">
    <property type="protein sequence ID" value="KIM70561.1"/>
    <property type="molecule type" value="Genomic_DNA"/>
</dbReference>
<evidence type="ECO:0000313" key="1">
    <source>
        <dbReference type="EMBL" id="KIM70561.1"/>
    </source>
</evidence>
<dbReference type="InParanoid" id="A0A0C3ERX1"/>